<evidence type="ECO:0000256" key="2">
    <source>
        <dbReference type="SAM" id="SignalP"/>
    </source>
</evidence>
<dbReference type="InterPro" id="IPR011042">
    <property type="entry name" value="6-blade_b-propeller_TolB-like"/>
</dbReference>
<keyword evidence="5" id="KW-1185">Reference proteome</keyword>
<dbReference type="EMBL" id="JAFCMP010000523">
    <property type="protein sequence ID" value="KAG5177706.1"/>
    <property type="molecule type" value="Genomic_DNA"/>
</dbReference>
<evidence type="ECO:0000259" key="3">
    <source>
        <dbReference type="Pfam" id="PF07995"/>
    </source>
</evidence>
<gene>
    <name evidence="4" type="ORF">JKP88DRAFT_248758</name>
</gene>
<dbReference type="Pfam" id="PF07995">
    <property type="entry name" value="GSDH"/>
    <property type="match status" value="1"/>
</dbReference>
<keyword evidence="2" id="KW-0732">Signal</keyword>
<organism evidence="4 5">
    <name type="scientific">Tribonema minus</name>
    <dbReference type="NCBI Taxonomy" id="303371"/>
    <lineage>
        <taxon>Eukaryota</taxon>
        <taxon>Sar</taxon>
        <taxon>Stramenopiles</taxon>
        <taxon>Ochrophyta</taxon>
        <taxon>PX clade</taxon>
        <taxon>Xanthophyceae</taxon>
        <taxon>Tribonematales</taxon>
        <taxon>Tribonemataceae</taxon>
        <taxon>Tribonema</taxon>
    </lineage>
</organism>
<feature type="domain" description="Glucose/Sorbosone dehydrogenase" evidence="3">
    <location>
        <begin position="42"/>
        <end position="150"/>
    </location>
</feature>
<dbReference type="AlphaFoldDB" id="A0A835YLI5"/>
<feature type="compositionally biased region" description="Basic and acidic residues" evidence="1">
    <location>
        <begin position="32"/>
        <end position="41"/>
    </location>
</feature>
<protein>
    <recommendedName>
        <fullName evidence="3">Glucose/Sorbosone dehydrogenase domain-containing protein</fullName>
    </recommendedName>
</protein>
<dbReference type="PROSITE" id="PS51257">
    <property type="entry name" value="PROKAR_LIPOPROTEIN"/>
    <property type="match status" value="1"/>
</dbReference>
<reference evidence="4" key="1">
    <citation type="submission" date="2021-02" db="EMBL/GenBank/DDBJ databases">
        <title>First Annotated Genome of the Yellow-green Alga Tribonema minus.</title>
        <authorList>
            <person name="Mahan K.M."/>
        </authorList>
    </citation>
    <scope>NUCLEOTIDE SEQUENCE</scope>
    <source>
        <strain evidence="4">UTEX B ZZ1240</strain>
    </source>
</reference>
<dbReference type="OrthoDB" id="10266706at2759"/>
<dbReference type="Proteomes" id="UP000664859">
    <property type="component" value="Unassembled WGS sequence"/>
</dbReference>
<dbReference type="PANTHER" id="PTHR19328:SF75">
    <property type="entry name" value="ALDOSE SUGAR DEHYDROGENASE YLII"/>
    <property type="match status" value="1"/>
</dbReference>
<dbReference type="PANTHER" id="PTHR19328">
    <property type="entry name" value="HEDGEHOG-INTERACTING PROTEIN"/>
    <property type="match status" value="1"/>
</dbReference>
<proteinExistence type="predicted"/>
<dbReference type="InterPro" id="IPR012938">
    <property type="entry name" value="Glc/Sorbosone_DH"/>
</dbReference>
<evidence type="ECO:0000313" key="5">
    <source>
        <dbReference type="Proteomes" id="UP000664859"/>
    </source>
</evidence>
<evidence type="ECO:0000313" key="4">
    <source>
        <dbReference type="EMBL" id="KAG5177706.1"/>
    </source>
</evidence>
<feature type="signal peptide" evidence="2">
    <location>
        <begin position="1"/>
        <end position="18"/>
    </location>
</feature>
<evidence type="ECO:0000256" key="1">
    <source>
        <dbReference type="SAM" id="MobiDB-lite"/>
    </source>
</evidence>
<sequence length="199" mass="22199">MKVASLFVLAAVLACALPADPPHPARRHRRHSELEAPRQQRDLWGGANDSNGAIRNAQDLGSLLGKILRVRVVQEQATTTDGFLYTVPADNPFAQAPRPAGQAGPLHSIYAYRMQNPYSYLFDRSDDTLWCADVGQDSIEEINVMQKDDNDVTARRNFMSRFRIVPVRMSVHDAVPSRVVDGWRRAHICKGMESDSASE</sequence>
<name>A0A835YLI5_9STRA</name>
<comment type="caution">
    <text evidence="4">The sequence shown here is derived from an EMBL/GenBank/DDBJ whole genome shotgun (WGS) entry which is preliminary data.</text>
</comment>
<accession>A0A835YLI5</accession>
<feature type="region of interest" description="Disordered" evidence="1">
    <location>
        <begin position="20"/>
        <end position="50"/>
    </location>
</feature>
<dbReference type="Gene3D" id="2.120.10.30">
    <property type="entry name" value="TolB, C-terminal domain"/>
    <property type="match status" value="1"/>
</dbReference>
<feature type="chain" id="PRO_5033054646" description="Glucose/Sorbosone dehydrogenase domain-containing protein" evidence="2">
    <location>
        <begin position="19"/>
        <end position="199"/>
    </location>
</feature>